<organism evidence="1 2">
    <name type="scientific">Actinocorallia aurantiaca</name>
    <dbReference type="NCBI Taxonomy" id="46204"/>
    <lineage>
        <taxon>Bacteria</taxon>
        <taxon>Bacillati</taxon>
        <taxon>Actinomycetota</taxon>
        <taxon>Actinomycetes</taxon>
        <taxon>Streptosporangiales</taxon>
        <taxon>Thermomonosporaceae</taxon>
        <taxon>Actinocorallia</taxon>
    </lineage>
</organism>
<comment type="caution">
    <text evidence="1">The sequence shown here is derived from an EMBL/GenBank/DDBJ whole genome shotgun (WGS) entry which is preliminary data.</text>
</comment>
<protein>
    <submittedName>
        <fullName evidence="1">Uncharacterized protein</fullName>
    </submittedName>
</protein>
<evidence type="ECO:0000313" key="1">
    <source>
        <dbReference type="EMBL" id="GAA2721157.1"/>
    </source>
</evidence>
<name>A0ABN3TYG0_9ACTN</name>
<dbReference type="EMBL" id="BAAATZ010000003">
    <property type="protein sequence ID" value="GAA2721157.1"/>
    <property type="molecule type" value="Genomic_DNA"/>
</dbReference>
<keyword evidence="2" id="KW-1185">Reference proteome</keyword>
<accession>A0ABN3TYG0</accession>
<sequence length="43" mass="4551">MLHCDKGSGRGLPLCDLLCKSPVERLPFDDGKITVVVPALEAG</sequence>
<dbReference type="Proteomes" id="UP001501842">
    <property type="component" value="Unassembled WGS sequence"/>
</dbReference>
<gene>
    <name evidence="1" type="ORF">GCM10010439_10760</name>
</gene>
<proteinExistence type="predicted"/>
<reference evidence="1 2" key="1">
    <citation type="journal article" date="2019" name="Int. J. Syst. Evol. Microbiol.">
        <title>The Global Catalogue of Microorganisms (GCM) 10K type strain sequencing project: providing services to taxonomists for standard genome sequencing and annotation.</title>
        <authorList>
            <consortium name="The Broad Institute Genomics Platform"/>
            <consortium name="The Broad Institute Genome Sequencing Center for Infectious Disease"/>
            <person name="Wu L."/>
            <person name="Ma J."/>
        </authorList>
    </citation>
    <scope>NUCLEOTIDE SEQUENCE [LARGE SCALE GENOMIC DNA]</scope>
    <source>
        <strain evidence="1 2">JCM 8201</strain>
    </source>
</reference>
<evidence type="ECO:0000313" key="2">
    <source>
        <dbReference type="Proteomes" id="UP001501842"/>
    </source>
</evidence>